<name>A0A524RKG0_9CHRO</name>
<dbReference type="AlphaFoldDB" id="A0A524RKG0"/>
<dbReference type="Proteomes" id="UP000317990">
    <property type="component" value="Unassembled WGS sequence"/>
</dbReference>
<gene>
    <name evidence="1" type="ORF">ERJ67_11285</name>
</gene>
<accession>A0A524RKG0</accession>
<evidence type="ECO:0000313" key="1">
    <source>
        <dbReference type="EMBL" id="TGG90100.1"/>
    </source>
</evidence>
<protein>
    <submittedName>
        <fullName evidence="1">Occludin/ELL family protein</fullName>
    </submittedName>
</protein>
<reference evidence="1 2" key="1">
    <citation type="journal article" date="2019" name="mSystems">
        <title>Life at home and on the roam: Genomic adaptions reflect the dual lifestyle of an intracellular, facultative symbiont.</title>
        <authorList>
            <person name="Burgsdorf I."/>
        </authorList>
    </citation>
    <scope>NUCLEOTIDE SEQUENCE [LARGE SCALE GENOMIC DNA]</scope>
    <source>
        <strain evidence="1">277cV</strain>
    </source>
</reference>
<sequence length="141" mass="15302">MHRPSILLPLLLSMALGEWLLARAMAGPILCRAAPPSPGLARSALDAVHCMSIVTTDRQLEADAFSWTAPHGPGINALHQLTDLLGVSLAGINGDRWMGFGFADQTLVWDGLVIEHRYRRLLEAQSSPVPLRVADQANPYN</sequence>
<comment type="caution">
    <text evidence="1">The sequence shown here is derived from an EMBL/GenBank/DDBJ whole genome shotgun (WGS) entry which is preliminary data.</text>
</comment>
<evidence type="ECO:0000313" key="2">
    <source>
        <dbReference type="Proteomes" id="UP000317990"/>
    </source>
</evidence>
<organism evidence="1 2">
    <name type="scientific">Aphanocapsa feldmannii 277cV</name>
    <dbReference type="NCBI Taxonomy" id="2507553"/>
    <lineage>
        <taxon>Bacteria</taxon>
        <taxon>Bacillati</taxon>
        <taxon>Cyanobacteriota</taxon>
        <taxon>Cyanophyceae</taxon>
        <taxon>Oscillatoriophycideae</taxon>
        <taxon>Chroococcales</taxon>
        <taxon>Microcystaceae</taxon>
        <taxon>Aphanocapsa</taxon>
    </lineage>
</organism>
<dbReference type="EMBL" id="SRMO01000096">
    <property type="protein sequence ID" value="TGG90100.1"/>
    <property type="molecule type" value="Genomic_DNA"/>
</dbReference>
<proteinExistence type="predicted"/>